<dbReference type="AlphaFoldDB" id="S8BI00"/>
<evidence type="ECO:0000313" key="7">
    <source>
        <dbReference type="Proteomes" id="UP000015100"/>
    </source>
</evidence>
<keyword evidence="2 5" id="KW-0812">Transmembrane</keyword>
<reference evidence="6 7" key="1">
    <citation type="journal article" date="2013" name="PLoS Genet.">
        <title>Genomic mechanisms accounting for the adaptation to parasitism in nematode-trapping fungi.</title>
        <authorList>
            <person name="Meerupati T."/>
            <person name="Andersson K.M."/>
            <person name="Friman E."/>
            <person name="Kumar D."/>
            <person name="Tunlid A."/>
            <person name="Ahren D."/>
        </authorList>
    </citation>
    <scope>NUCLEOTIDE SEQUENCE [LARGE SCALE GENOMIC DNA]</scope>
    <source>
        <strain evidence="6 7">CBS 200.50</strain>
    </source>
</reference>
<reference evidence="7" key="2">
    <citation type="submission" date="2013-04" db="EMBL/GenBank/DDBJ databases">
        <title>Genomic mechanisms accounting for the adaptation to parasitism in nematode-trapping fungi.</title>
        <authorList>
            <person name="Ahren D.G."/>
        </authorList>
    </citation>
    <scope>NUCLEOTIDE SEQUENCE [LARGE SCALE GENOMIC DNA]</scope>
    <source>
        <strain evidence="7">CBS 200.50</strain>
    </source>
</reference>
<feature type="transmembrane region" description="Helical" evidence="5">
    <location>
        <begin position="479"/>
        <end position="497"/>
    </location>
</feature>
<dbReference type="InterPro" id="IPR002523">
    <property type="entry name" value="MgTranspt_CorA/ZnTranspt_ZntB"/>
</dbReference>
<protein>
    <submittedName>
        <fullName evidence="6">Uncharacterized protein</fullName>
    </submittedName>
</protein>
<dbReference type="GO" id="GO:0046873">
    <property type="term" value="F:metal ion transmembrane transporter activity"/>
    <property type="evidence" value="ECO:0007669"/>
    <property type="project" value="InterPro"/>
</dbReference>
<evidence type="ECO:0000256" key="1">
    <source>
        <dbReference type="ARBA" id="ARBA00004141"/>
    </source>
</evidence>
<feature type="transmembrane region" description="Helical" evidence="5">
    <location>
        <begin position="442"/>
        <end position="467"/>
    </location>
</feature>
<dbReference type="HOGENOM" id="CLU_480596_0_0_1"/>
<evidence type="ECO:0000256" key="5">
    <source>
        <dbReference type="SAM" id="Phobius"/>
    </source>
</evidence>
<dbReference type="eggNOG" id="ENOG502SZZB">
    <property type="taxonomic scope" value="Eukaryota"/>
</dbReference>
<dbReference type="Gene3D" id="1.20.58.340">
    <property type="entry name" value="Magnesium transport protein CorA, transmembrane region"/>
    <property type="match status" value="1"/>
</dbReference>
<evidence type="ECO:0000256" key="4">
    <source>
        <dbReference type="ARBA" id="ARBA00023136"/>
    </source>
</evidence>
<sequence>MTDADIHGDICAFENSSVESLTLTFAAPELRSTSIISLPETQSSEDPLYRDYYDYVCQIVHRHPDIDALKCYLEREDGSDEGKTTVYFIDFIGSNPNPMQPIIHGICHNAEEVQTMLDELDEVVELRLIVVSHEKEIDRQILKTIGYDLDIDPRIFIEHMGTLFPKPSTYFATPYLPSEAARSPIEIHFGGGKSTCVLLQPGDARVKTNTVLVLMDSPTENLEAALRDFDRPTIRKRQMSSVSLAVPSRMNLTYRYLRRLSEFQPHEVDLSCEHPIYLILPLLHLCALETSMLLTWAEEKLYERRLPHNLLERDPYNAYITSEGFQQEIFTTTTSLKTHMRLPWLNCSTETSVFLQERLDCAFQDLDFLRDKAALVQQSVTDALNREAATESINEAKQSIIQSESVNKLTRLAFVFVPLTFATSVFGMNIREWQADDKVPRLTSFIIVSIVIAVGTIIVAVVSGMISHSIRKRWKKSETLRTAFGCSWLLGVFYALFSFTHRRDINRRLSTSLFTVGEAHDDLGDFEWLVDDGFLFGKQWSKLARIVYRRAIVKHEAKDLKMAEKMV</sequence>
<keyword evidence="7" id="KW-1185">Reference proteome</keyword>
<feature type="transmembrane region" description="Helical" evidence="5">
    <location>
        <begin position="412"/>
        <end position="430"/>
    </location>
</feature>
<evidence type="ECO:0000256" key="3">
    <source>
        <dbReference type="ARBA" id="ARBA00022989"/>
    </source>
</evidence>
<organism evidence="6 7">
    <name type="scientific">Dactylellina haptotyla (strain CBS 200.50)</name>
    <name type="common">Nematode-trapping fungus</name>
    <name type="synonym">Monacrosporium haptotylum</name>
    <dbReference type="NCBI Taxonomy" id="1284197"/>
    <lineage>
        <taxon>Eukaryota</taxon>
        <taxon>Fungi</taxon>
        <taxon>Dikarya</taxon>
        <taxon>Ascomycota</taxon>
        <taxon>Pezizomycotina</taxon>
        <taxon>Orbiliomycetes</taxon>
        <taxon>Orbiliales</taxon>
        <taxon>Orbiliaceae</taxon>
        <taxon>Dactylellina</taxon>
    </lineage>
</organism>
<dbReference type="OrthoDB" id="3231000at2759"/>
<keyword evidence="3 5" id="KW-1133">Transmembrane helix</keyword>
<dbReference type="SUPFAM" id="SSF144083">
    <property type="entry name" value="Magnesium transport protein CorA, transmembrane region"/>
    <property type="match status" value="1"/>
</dbReference>
<comment type="caution">
    <text evidence="6">The sequence shown here is derived from an EMBL/GenBank/DDBJ whole genome shotgun (WGS) entry which is preliminary data.</text>
</comment>
<dbReference type="STRING" id="1284197.S8BI00"/>
<evidence type="ECO:0000256" key="2">
    <source>
        <dbReference type="ARBA" id="ARBA00022692"/>
    </source>
</evidence>
<dbReference type="Pfam" id="PF01544">
    <property type="entry name" value="CorA"/>
    <property type="match status" value="1"/>
</dbReference>
<gene>
    <name evidence="6" type="ORF">H072_7363</name>
</gene>
<comment type="subcellular location">
    <subcellularLocation>
        <location evidence="1">Membrane</location>
        <topology evidence="1">Multi-pass membrane protein</topology>
    </subcellularLocation>
</comment>
<dbReference type="Proteomes" id="UP000015100">
    <property type="component" value="Unassembled WGS sequence"/>
</dbReference>
<evidence type="ECO:0000313" key="6">
    <source>
        <dbReference type="EMBL" id="EPS38888.1"/>
    </source>
</evidence>
<dbReference type="InterPro" id="IPR045863">
    <property type="entry name" value="CorA_TM1_TM2"/>
</dbReference>
<accession>S8BI00</accession>
<dbReference type="OMA" id="MNIREWQ"/>
<name>S8BI00_DACHA</name>
<keyword evidence="4 5" id="KW-0472">Membrane</keyword>
<dbReference type="GO" id="GO:0016020">
    <property type="term" value="C:membrane"/>
    <property type="evidence" value="ECO:0007669"/>
    <property type="project" value="UniProtKB-SubCell"/>
</dbReference>
<dbReference type="EMBL" id="AQGS01000522">
    <property type="protein sequence ID" value="EPS38888.1"/>
    <property type="molecule type" value="Genomic_DNA"/>
</dbReference>
<proteinExistence type="predicted"/>